<dbReference type="InterPro" id="IPR007528">
    <property type="entry name" value="RINT1_Tip20"/>
</dbReference>
<evidence type="ECO:0008006" key="4">
    <source>
        <dbReference type="Google" id="ProtNLM"/>
    </source>
</evidence>
<feature type="region of interest" description="Disordered" evidence="1">
    <location>
        <begin position="1008"/>
        <end position="1030"/>
    </location>
</feature>
<dbReference type="Pfam" id="PF04437">
    <property type="entry name" value="RINT1_TIP1"/>
    <property type="match status" value="1"/>
</dbReference>
<organism evidence="2 3">
    <name type="scientific">Volvox africanus</name>
    <dbReference type="NCBI Taxonomy" id="51714"/>
    <lineage>
        <taxon>Eukaryota</taxon>
        <taxon>Viridiplantae</taxon>
        <taxon>Chlorophyta</taxon>
        <taxon>core chlorophytes</taxon>
        <taxon>Chlorophyceae</taxon>
        <taxon>CS clade</taxon>
        <taxon>Chlamydomonadales</taxon>
        <taxon>Volvocaceae</taxon>
        <taxon>Volvox</taxon>
    </lineage>
</organism>
<feature type="region of interest" description="Disordered" evidence="1">
    <location>
        <begin position="1"/>
        <end position="20"/>
    </location>
</feature>
<feature type="region of interest" description="Disordered" evidence="1">
    <location>
        <begin position="715"/>
        <end position="737"/>
    </location>
</feature>
<feature type="compositionally biased region" description="Low complexity" evidence="1">
    <location>
        <begin position="715"/>
        <end position="728"/>
    </location>
</feature>
<accession>A0ABQ5S1C5</accession>
<feature type="region of interest" description="Disordered" evidence="1">
    <location>
        <begin position="1205"/>
        <end position="1256"/>
    </location>
</feature>
<dbReference type="InterPro" id="IPR042044">
    <property type="entry name" value="EXOC6PINT-1/Sec15/Tip20_C_dom2"/>
</dbReference>
<evidence type="ECO:0000256" key="1">
    <source>
        <dbReference type="SAM" id="MobiDB-lite"/>
    </source>
</evidence>
<proteinExistence type="predicted"/>
<comment type="caution">
    <text evidence="2">The sequence shown here is derived from an EMBL/GenBank/DDBJ whole genome shotgun (WGS) entry which is preliminary data.</text>
</comment>
<dbReference type="Proteomes" id="UP001165090">
    <property type="component" value="Unassembled WGS sequence"/>
</dbReference>
<evidence type="ECO:0000313" key="2">
    <source>
        <dbReference type="EMBL" id="GLI63678.1"/>
    </source>
</evidence>
<dbReference type="PANTHER" id="PTHR13520">
    <property type="entry name" value="RAD50-INTERACTING PROTEIN 1 RINT-1"/>
    <property type="match status" value="1"/>
</dbReference>
<name>A0ABQ5S1C5_9CHLO</name>
<feature type="compositionally biased region" description="Gly residues" evidence="1">
    <location>
        <begin position="359"/>
        <end position="375"/>
    </location>
</feature>
<protein>
    <recommendedName>
        <fullName evidence="4">Exocyst complex component Sec8</fullName>
    </recommendedName>
</protein>
<sequence length="1280" mass="129718">MRHETRPAGIAAEAGNMDHQGAVTVEDVEGDSIVPSSTYAHGYNHNQRQSQLFAGDSYSAGGAYSCMVGGDGGNDPEAVEVDDPASAAAFATYNAANGGHNYTVDDGHGGRGHAAAAADDASSYALSADPEGALLQLREQRQQYRSWVSQYAAAALASLDTSYGSSTPYNASSRHGSAGGVASGLPADSIPDDVSGLVTAMDVAGTVRQYLLSLKVAAEAIREAARACANFEALSLPVTEVYKDANEAAAAAAAETEFVTAAYGVTAAVAEARRYLERMTELAGSPAAALVKEVLDLQPASGVSSTSVAAGGPLGPAGEQLLVPLAQKLDRVGSGLRSRLHKEAEALMELVQWPPPLAEGGGGAGGDREGSGSGGDAAFAGFDMHPLQARRLAGVLTALTHYQMAVEHHTAFRQLLEGQVAKSGGDGGDEEGAPAASPMPLLWAVQVLAKPVAAKLRAHFHPAAPIGRLDRPAWLYDTVLGFIRQHGHALVPMDDMLACLQLKPHYNMPAEFARALQQAVLDLLMELRIPAILELRKQKPEDVGDAAIDATSVQANGAGGTAAAAEEADALLLGLMDASAAYDIALLPLLGATGPRVEADAAKAQAMLAAASSAGAAVLQRRRACDQFDPTASGTADMHARYVAAAARPSATAAGHLARGNADAAAAALPSLLQAWAEAEGAAALRAAEAVAYDDSSLAPAEEAAAQALGGGGLDELSSGLRPSSSISGSGGGPPPWQRDTWPPLLAREAARLLDGLVARSKWLSADPVRQREFLETASRPMLSLLRRRLGRLVDQAVSRGEVVSEEGLPKVCAALCAAHFMDDHLQSLLLTDLAPLAEALDEIAATAARMALDDATAAADPSDPPTPSSSFAVSERGGGGNGGGGGGILGGKLDNGGGIWSGMMAAAAGSGSGMTSSPARVALRDGVTALAVGTGGGAGSLGSAAAGSAAAAAAAAASRLPPVLADPLRSFARLHRDGCLKLSRELALGFGRCSVAYRHAIEANPQFPFTPESDAGGDDGSEGGGAANGNDNVNGSFSGGFFGMARPASSITPSFGPALLFLQSSLERLSRCCDKPTFADVWRGAALSINRFMFNFIATESRFSRAGARQFAADVGGLAQLFTPYSRRGAGCAGTSRSGSFSAAALRLANGAGGGGGGGGGAGAGGQHFRELQAAARLLCLSDEEAADVMRRASAAAVAAQTAAARTGGAPSTNIASTPTTTPTTTTTSPSTASQPALAPTHSRGDPVRTGMSTDPVLSSAGLACLSPLQIMNVIEHRI</sequence>
<dbReference type="EMBL" id="BSDZ01000016">
    <property type="protein sequence ID" value="GLI63678.1"/>
    <property type="molecule type" value="Genomic_DNA"/>
</dbReference>
<feature type="compositionally biased region" description="Gly residues" evidence="1">
    <location>
        <begin position="877"/>
        <end position="888"/>
    </location>
</feature>
<feature type="region of interest" description="Disordered" evidence="1">
    <location>
        <begin position="856"/>
        <end position="888"/>
    </location>
</feature>
<reference evidence="2 3" key="1">
    <citation type="journal article" date="2023" name="IScience">
        <title>Expanded male sex-determining region conserved during the evolution of homothallism in the green alga Volvox.</title>
        <authorList>
            <person name="Yamamoto K."/>
            <person name="Matsuzaki R."/>
            <person name="Mahakham W."/>
            <person name="Heman W."/>
            <person name="Sekimoto H."/>
            <person name="Kawachi M."/>
            <person name="Minakuchi Y."/>
            <person name="Toyoda A."/>
            <person name="Nozaki H."/>
        </authorList>
    </citation>
    <scope>NUCLEOTIDE SEQUENCE [LARGE SCALE GENOMIC DNA]</scope>
    <source>
        <strain evidence="2 3">NIES-4468</strain>
    </source>
</reference>
<feature type="compositionally biased region" description="Low complexity" evidence="1">
    <location>
        <begin position="1205"/>
        <end position="1242"/>
    </location>
</feature>
<keyword evidence="3" id="KW-1185">Reference proteome</keyword>
<gene>
    <name evidence="2" type="ORF">VaNZ11_006716</name>
</gene>
<dbReference type="Gene3D" id="1.20.58.670">
    <property type="entry name" value="Dsl1p vesicle tethering complex, Tip20p subunit, domain D"/>
    <property type="match status" value="1"/>
</dbReference>
<feature type="region of interest" description="Disordered" evidence="1">
    <location>
        <begin position="353"/>
        <end position="377"/>
    </location>
</feature>
<dbReference type="PANTHER" id="PTHR13520:SF0">
    <property type="entry name" value="RAD50-INTERACTING PROTEIN 1"/>
    <property type="match status" value="1"/>
</dbReference>
<evidence type="ECO:0000313" key="3">
    <source>
        <dbReference type="Proteomes" id="UP001165090"/>
    </source>
</evidence>